<proteinExistence type="predicted"/>
<accession>A0A517NK15</accession>
<evidence type="ECO:0000313" key="2">
    <source>
        <dbReference type="Proteomes" id="UP000318538"/>
    </source>
</evidence>
<dbReference type="KEGG" id="rlc:K227x_59020"/>
<organism evidence="1 2">
    <name type="scientific">Rubripirellula lacrimiformis</name>
    <dbReference type="NCBI Taxonomy" id="1930273"/>
    <lineage>
        <taxon>Bacteria</taxon>
        <taxon>Pseudomonadati</taxon>
        <taxon>Planctomycetota</taxon>
        <taxon>Planctomycetia</taxon>
        <taxon>Pirellulales</taxon>
        <taxon>Pirellulaceae</taxon>
        <taxon>Rubripirellula</taxon>
    </lineage>
</organism>
<evidence type="ECO:0000313" key="1">
    <source>
        <dbReference type="EMBL" id="QDT07475.1"/>
    </source>
</evidence>
<name>A0A517NK15_9BACT</name>
<dbReference type="EMBL" id="CP036525">
    <property type="protein sequence ID" value="QDT07475.1"/>
    <property type="molecule type" value="Genomic_DNA"/>
</dbReference>
<dbReference type="AlphaFoldDB" id="A0A517NK15"/>
<dbReference type="Proteomes" id="UP000318538">
    <property type="component" value="Chromosome"/>
</dbReference>
<gene>
    <name evidence="1" type="ORF">K227x_59020</name>
</gene>
<keyword evidence="2" id="KW-1185">Reference proteome</keyword>
<protein>
    <submittedName>
        <fullName evidence="1">Uncharacterized protein</fullName>
    </submittedName>
</protein>
<reference evidence="1 2" key="1">
    <citation type="submission" date="2019-02" db="EMBL/GenBank/DDBJ databases">
        <title>Deep-cultivation of Planctomycetes and their phenomic and genomic characterization uncovers novel biology.</title>
        <authorList>
            <person name="Wiegand S."/>
            <person name="Jogler M."/>
            <person name="Boedeker C."/>
            <person name="Pinto D."/>
            <person name="Vollmers J."/>
            <person name="Rivas-Marin E."/>
            <person name="Kohn T."/>
            <person name="Peeters S.H."/>
            <person name="Heuer A."/>
            <person name="Rast P."/>
            <person name="Oberbeckmann S."/>
            <person name="Bunk B."/>
            <person name="Jeske O."/>
            <person name="Meyerdierks A."/>
            <person name="Storesund J.E."/>
            <person name="Kallscheuer N."/>
            <person name="Luecker S."/>
            <person name="Lage O.M."/>
            <person name="Pohl T."/>
            <person name="Merkel B.J."/>
            <person name="Hornburger P."/>
            <person name="Mueller R.-W."/>
            <person name="Bruemmer F."/>
            <person name="Labrenz M."/>
            <person name="Spormann A.M."/>
            <person name="Op den Camp H."/>
            <person name="Overmann J."/>
            <person name="Amann R."/>
            <person name="Jetten M.S.M."/>
            <person name="Mascher T."/>
            <person name="Medema M.H."/>
            <person name="Devos D.P."/>
            <person name="Kaster A.-K."/>
            <person name="Ovreas L."/>
            <person name="Rohde M."/>
            <person name="Galperin M.Y."/>
            <person name="Jogler C."/>
        </authorList>
    </citation>
    <scope>NUCLEOTIDE SEQUENCE [LARGE SCALE GENOMIC DNA]</scope>
    <source>
        <strain evidence="1 2">K22_7</strain>
    </source>
</reference>
<sequence length="43" mass="5012">MLGHNHFCRVSNARVYPADASNIFEYRVSVVNEVPEIYGRITW</sequence>